<name>A0ABR5YBA9_9SPHN</name>
<evidence type="ECO:0000313" key="2">
    <source>
        <dbReference type="EMBL" id="KZE11570.1"/>
    </source>
</evidence>
<reference evidence="3" key="1">
    <citation type="submission" date="2016-01" db="EMBL/GenBank/DDBJ databases">
        <title>Draft genome of Chromobacterium sp. F49.</title>
        <authorList>
            <person name="Hong K.W."/>
        </authorList>
    </citation>
    <scope>NUCLEOTIDE SEQUENCE [LARGE SCALE GENOMIC DNA]</scope>
    <source>
        <strain evidence="3">CN3</strain>
    </source>
</reference>
<organism evidence="2 3">
    <name type="scientific">Sphingomonas hankookensis</name>
    <dbReference type="NCBI Taxonomy" id="563996"/>
    <lineage>
        <taxon>Bacteria</taxon>
        <taxon>Pseudomonadati</taxon>
        <taxon>Pseudomonadota</taxon>
        <taxon>Alphaproteobacteria</taxon>
        <taxon>Sphingomonadales</taxon>
        <taxon>Sphingomonadaceae</taxon>
        <taxon>Sphingomonas</taxon>
    </lineage>
</organism>
<sequence length="388" mass="42084">MAVHRRPLAPVICLFVSACAGQVTLIPPPTPIAAPIAKDDYKVRSLADVDPAQPLAGAMAGQTLSLFGREDLIARTSSDYKPTACSPIAGAGDAIGTIIERARKTSIVIVNESHERSEHRGFTARVARALRPLGYDVLAMETLSIPALGTPDKFLPPYLKRPDQLYFEDTDGYYLYEAGFGRLGREAKALGYRLLPYEERFSETAATLSLDEGIARRETAQAEQLAAYIAAHPKAKLLIHVGYSHATEVPRADGQRWMATRLKAITGIDPLTVSQTTCRGGGSRERLAVLPAEQRPGTFDVVVDHPTAKFVRGRPAWRVAAGDRVVSIPTALRPAKGWRIVEARPVGESEASVPMDRVAIRPGEDIALLLPPGRYQLKVVDVPMAAKE</sequence>
<dbReference type="Proteomes" id="UP000076609">
    <property type="component" value="Unassembled WGS sequence"/>
</dbReference>
<comment type="caution">
    <text evidence="2">The sequence shown here is derived from an EMBL/GenBank/DDBJ whole genome shotgun (WGS) entry which is preliminary data.</text>
</comment>
<evidence type="ECO:0000256" key="1">
    <source>
        <dbReference type="SAM" id="SignalP"/>
    </source>
</evidence>
<feature type="chain" id="PRO_5046461289" evidence="1">
    <location>
        <begin position="21"/>
        <end position="388"/>
    </location>
</feature>
<proteinExistence type="predicted"/>
<dbReference type="EMBL" id="LQQO01000034">
    <property type="protein sequence ID" value="KZE11570.1"/>
    <property type="molecule type" value="Genomic_DNA"/>
</dbReference>
<evidence type="ECO:0000313" key="3">
    <source>
        <dbReference type="Proteomes" id="UP000076609"/>
    </source>
</evidence>
<feature type="signal peptide" evidence="1">
    <location>
        <begin position="1"/>
        <end position="20"/>
    </location>
</feature>
<dbReference type="PROSITE" id="PS51257">
    <property type="entry name" value="PROKAR_LIPOPROTEIN"/>
    <property type="match status" value="1"/>
</dbReference>
<protein>
    <submittedName>
        <fullName evidence="2">Uncharacterized protein</fullName>
    </submittedName>
</protein>
<dbReference type="RefSeq" id="WP_066692217.1">
    <property type="nucleotide sequence ID" value="NZ_LQQO01000034.1"/>
</dbReference>
<accession>A0ABR5YBA9</accession>
<gene>
    <name evidence="2" type="ORF">AVT10_04830</name>
</gene>
<keyword evidence="1" id="KW-0732">Signal</keyword>
<keyword evidence="3" id="KW-1185">Reference proteome</keyword>